<feature type="domain" description="Exocyst complex component EXOC6/Sec15 N-terminal" evidence="7">
    <location>
        <begin position="50"/>
        <end position="218"/>
    </location>
</feature>
<dbReference type="GO" id="GO:0006886">
    <property type="term" value="P:intracellular protein transport"/>
    <property type="evidence" value="ECO:0007669"/>
    <property type="project" value="InterPro"/>
</dbReference>
<keyword evidence="9" id="KW-1185">Reference proteome</keyword>
<dbReference type="Pfam" id="PF20651">
    <property type="entry name" value="EXOC6_Sec15_N"/>
    <property type="match status" value="1"/>
</dbReference>
<dbReference type="InterPro" id="IPR042045">
    <property type="entry name" value="EXOC6/Sec15_C_dom1"/>
</dbReference>
<keyword evidence="2 5" id="KW-0813">Transport</keyword>
<dbReference type="GeneID" id="54420150"/>
<dbReference type="GO" id="GO:0090522">
    <property type="term" value="P:vesicle tethering involved in exocytosis"/>
    <property type="evidence" value="ECO:0007669"/>
    <property type="project" value="UniProtKB-UniRule"/>
</dbReference>
<gene>
    <name evidence="8 10" type="ORF">P152DRAFT_458958</name>
</gene>
<reference evidence="10" key="2">
    <citation type="submission" date="2020-04" db="EMBL/GenBank/DDBJ databases">
        <authorList>
            <consortium name="NCBI Genome Project"/>
        </authorList>
    </citation>
    <scope>NUCLEOTIDE SEQUENCE</scope>
    <source>
        <strain evidence="10">CBS 781.70</strain>
    </source>
</reference>
<dbReference type="Gene3D" id="1.20.58.670">
    <property type="entry name" value="Dsl1p vesicle tethering complex, Tip20p subunit, domain D"/>
    <property type="match status" value="1"/>
</dbReference>
<reference evidence="10" key="3">
    <citation type="submission" date="2025-04" db="UniProtKB">
        <authorList>
            <consortium name="RefSeq"/>
        </authorList>
    </citation>
    <scope>IDENTIFICATION</scope>
    <source>
        <strain evidence="10">CBS 781.70</strain>
    </source>
</reference>
<dbReference type="PANTHER" id="PTHR12702:SF0">
    <property type="entry name" value="EXOCYST COMPLEX COMPONENT 6"/>
    <property type="match status" value="1"/>
</dbReference>
<sequence>MPAAIAHADLAPIVQRIVLTSSETDYVDQLIPIIKDARTPDRAGRLLHHFDALAADRETEIERMCSTNHQDFVKSVNDLLRIREGTAELTSEILGLTETIQSSTEQLAAQKKALVESRSVRENIDDATKALNACLDVLQLANQVHDLLAKKKHYAALRALEELQNVHLREISRYKIAEIIEKSVPATQKLIAEAVMTDLNTWLFRIREASQYLGEVAFYHTEMRKERMKERTEQDDYMAKYGLNSAVELVADEMDEFDILNNEETDVQIDFSPLYEAVHIHETLGRYDQFRAEYAATRRRQKDLLVPTALNLRDEDVADLSSILEGIAGFAILERATMMKTDNLRAGVDVDELWDSMCRAAITLISNNLHDVDKDETLLKIKGRVALFIQTVDTWGYATSSLHSLVLTIFDNYSKLLKRKFSEDFEEIVTTDDYMPMPINTLEEYDKVVEVSWYNPDTDRSDLQFPCVLPFSQMYPLCCIDIRNFLNQIYLFSDDEFERANVIDETLKRSLDELLCDKVCQTLVDRLSSQYPGQVVQILTNFEHFETACEELQNLLFDARSSQSASGPVILQATERFREGRKTAEKRIFELVNSKIDDLIETAEYDWMTRTPPGRKKVSNYMQELTRYLDDSMHSALLGLPTEIKELIYFDALSHAATSILSLPLDSSVRGISPAAIQTLANDVQHLVDFVDGLGNPILKENLDELVQTVALMQSDTPDEFYDVSQRNKKYGRVDREHGAILLEKVMQGQVAPLQPSQSYKQDAFAMMSSRFGLNK</sequence>
<evidence type="ECO:0000256" key="5">
    <source>
        <dbReference type="PIRNR" id="PIRNR025007"/>
    </source>
</evidence>
<dbReference type="GO" id="GO:0006893">
    <property type="term" value="P:Golgi to plasma membrane transport"/>
    <property type="evidence" value="ECO:0007669"/>
    <property type="project" value="TreeGrafter"/>
</dbReference>
<evidence type="ECO:0000256" key="1">
    <source>
        <dbReference type="ARBA" id="ARBA00007944"/>
    </source>
</evidence>
<protein>
    <recommendedName>
        <fullName evidence="5">Exocyst complex component SEC15</fullName>
    </recommendedName>
</protein>
<dbReference type="InterPro" id="IPR046361">
    <property type="entry name" value="EXOC6/Sec15_C"/>
</dbReference>
<dbReference type="InterPro" id="IPR042044">
    <property type="entry name" value="EXOC6PINT-1/Sec15/Tip20_C_dom2"/>
</dbReference>
<dbReference type="GO" id="GO:0016020">
    <property type="term" value="C:membrane"/>
    <property type="evidence" value="ECO:0007669"/>
    <property type="project" value="TreeGrafter"/>
</dbReference>
<evidence type="ECO:0000256" key="3">
    <source>
        <dbReference type="ARBA" id="ARBA00022483"/>
    </source>
</evidence>
<organism evidence="8">
    <name type="scientific">Eremomyces bilateralis CBS 781.70</name>
    <dbReference type="NCBI Taxonomy" id="1392243"/>
    <lineage>
        <taxon>Eukaryota</taxon>
        <taxon>Fungi</taxon>
        <taxon>Dikarya</taxon>
        <taxon>Ascomycota</taxon>
        <taxon>Pezizomycotina</taxon>
        <taxon>Dothideomycetes</taxon>
        <taxon>Dothideomycetes incertae sedis</taxon>
        <taxon>Eremomycetales</taxon>
        <taxon>Eremomycetaceae</taxon>
        <taxon>Eremomyces</taxon>
    </lineage>
</organism>
<comment type="similarity">
    <text evidence="1 5">Belongs to the SEC15 family.</text>
</comment>
<comment type="function">
    <text evidence="5">Component of the exocyst complex involved in the docking of exocytic vesicles with fusion sites on the plasma membrane.</text>
</comment>
<reference evidence="8 10" key="1">
    <citation type="submission" date="2020-01" db="EMBL/GenBank/DDBJ databases">
        <authorList>
            <consortium name="DOE Joint Genome Institute"/>
            <person name="Haridas S."/>
            <person name="Albert R."/>
            <person name="Binder M."/>
            <person name="Bloem J."/>
            <person name="Labutti K."/>
            <person name="Salamov A."/>
            <person name="Andreopoulos B."/>
            <person name="Baker S.E."/>
            <person name="Barry K."/>
            <person name="Bills G."/>
            <person name="Bluhm B.H."/>
            <person name="Cannon C."/>
            <person name="Castanera R."/>
            <person name="Culley D.E."/>
            <person name="Daum C."/>
            <person name="Ezra D."/>
            <person name="Gonzalez J.B."/>
            <person name="Henrissat B."/>
            <person name="Kuo A."/>
            <person name="Liang C."/>
            <person name="Lipzen A."/>
            <person name="Lutzoni F."/>
            <person name="Magnuson J."/>
            <person name="Mondo S."/>
            <person name="Nolan M."/>
            <person name="Ohm R."/>
            <person name="Pangilinan J."/>
            <person name="Park H.-J."/>
            <person name="Ramirez L."/>
            <person name="Alfaro M."/>
            <person name="Sun H."/>
            <person name="Tritt A."/>
            <person name="Yoshinaga Y."/>
            <person name="Zwiers L.-H."/>
            <person name="Turgeon B.G."/>
            <person name="Goodwin S.B."/>
            <person name="Spatafora J.W."/>
            <person name="Crous P.W."/>
            <person name="Grigoriev I.V."/>
        </authorList>
    </citation>
    <scope>NUCLEOTIDE SEQUENCE</scope>
    <source>
        <strain evidence="8 10">CBS 781.70</strain>
    </source>
</reference>
<feature type="domain" description="Exocyst complex subunit EXOC6/Sec15 C-terminal" evidence="6">
    <location>
        <begin position="401"/>
        <end position="745"/>
    </location>
</feature>
<dbReference type="Proteomes" id="UP000504638">
    <property type="component" value="Unplaced"/>
</dbReference>
<name>A0A6G1G255_9PEZI</name>
<keyword evidence="4" id="KW-0175">Coiled coil</keyword>
<keyword evidence="3 5" id="KW-0268">Exocytosis</keyword>
<evidence type="ECO:0000256" key="4">
    <source>
        <dbReference type="ARBA" id="ARBA00023054"/>
    </source>
</evidence>
<evidence type="ECO:0000313" key="10">
    <source>
        <dbReference type="RefSeq" id="XP_033533637.1"/>
    </source>
</evidence>
<dbReference type="EMBL" id="ML975159">
    <property type="protein sequence ID" value="KAF1812006.1"/>
    <property type="molecule type" value="Genomic_DNA"/>
</dbReference>
<evidence type="ECO:0000313" key="8">
    <source>
        <dbReference type="EMBL" id="KAF1812006.1"/>
    </source>
</evidence>
<proteinExistence type="inferred from homology"/>
<evidence type="ECO:0000256" key="2">
    <source>
        <dbReference type="ARBA" id="ARBA00022448"/>
    </source>
</evidence>
<dbReference type="GO" id="GO:0000145">
    <property type="term" value="C:exocyst"/>
    <property type="evidence" value="ECO:0007669"/>
    <property type="project" value="UniProtKB-UniRule"/>
</dbReference>
<dbReference type="InterPro" id="IPR007225">
    <property type="entry name" value="EXOC6/Sec15"/>
</dbReference>
<evidence type="ECO:0000259" key="7">
    <source>
        <dbReference type="Pfam" id="PF20651"/>
    </source>
</evidence>
<dbReference type="PIRSF" id="PIRSF025007">
    <property type="entry name" value="Sec15"/>
    <property type="match status" value="1"/>
</dbReference>
<dbReference type="FunFam" id="1.10.357.30:FF:000004">
    <property type="entry name" value="Exocyst complex component SEC15"/>
    <property type="match status" value="1"/>
</dbReference>
<dbReference type="RefSeq" id="XP_033533637.1">
    <property type="nucleotide sequence ID" value="XM_033679580.1"/>
</dbReference>
<dbReference type="AlphaFoldDB" id="A0A6G1G255"/>
<dbReference type="PANTHER" id="PTHR12702">
    <property type="entry name" value="SEC15"/>
    <property type="match status" value="1"/>
</dbReference>
<dbReference type="InterPro" id="IPR048359">
    <property type="entry name" value="EXOC6_Sec15_N"/>
</dbReference>
<evidence type="ECO:0000313" key="9">
    <source>
        <dbReference type="Proteomes" id="UP000504638"/>
    </source>
</evidence>
<accession>A0A6G1G255</accession>
<dbReference type="OrthoDB" id="10267033at2759"/>
<evidence type="ECO:0000259" key="6">
    <source>
        <dbReference type="Pfam" id="PF04091"/>
    </source>
</evidence>
<dbReference type="Gene3D" id="1.10.357.30">
    <property type="entry name" value="Exocyst complex subunit Sec15 C-terminal domain, N-terminal subdomain"/>
    <property type="match status" value="1"/>
</dbReference>
<dbReference type="Pfam" id="PF04091">
    <property type="entry name" value="Sec15_C"/>
    <property type="match status" value="1"/>
</dbReference>